<dbReference type="Gene3D" id="3.40.50.2300">
    <property type="match status" value="1"/>
</dbReference>
<evidence type="ECO:0000313" key="2">
    <source>
        <dbReference type="Proteomes" id="UP000642673"/>
    </source>
</evidence>
<dbReference type="RefSeq" id="WP_229873249.1">
    <property type="nucleotide sequence ID" value="NZ_BMVP01000001.1"/>
</dbReference>
<name>A0ABQ3EGC3_9ACTN</name>
<reference evidence="2" key="1">
    <citation type="journal article" date="2019" name="Int. J. Syst. Evol. Microbiol.">
        <title>The Global Catalogue of Microorganisms (GCM) 10K type strain sequencing project: providing services to taxonomists for standard genome sequencing and annotation.</title>
        <authorList>
            <consortium name="The Broad Institute Genomics Platform"/>
            <consortium name="The Broad Institute Genome Sequencing Center for Infectious Disease"/>
            <person name="Wu L."/>
            <person name="Ma J."/>
        </authorList>
    </citation>
    <scope>NUCLEOTIDE SEQUENCE [LARGE SCALE GENOMIC DNA]</scope>
    <source>
        <strain evidence="2">JCM 4738</strain>
    </source>
</reference>
<accession>A0ABQ3EGC3</accession>
<proteinExistence type="predicted"/>
<sequence length="116" mass="12275">MDETGRPLRVLLWPANPALAVRLGLERDIEVVASPMGRPAVALVESVEGIREVREEAPECAILLMAGSARPGLREAALAAGASGLILRDAPIRDLSHSLHAASRGERVTDPTLDVP</sequence>
<protein>
    <recommendedName>
        <fullName evidence="3">DNA-binding response regulator</fullName>
    </recommendedName>
</protein>
<keyword evidence="2" id="KW-1185">Reference proteome</keyword>
<dbReference type="InterPro" id="IPR011006">
    <property type="entry name" value="CheY-like_superfamily"/>
</dbReference>
<organism evidence="1 2">
    <name type="scientific">Streptomyces cirratus</name>
    <dbReference type="NCBI Taxonomy" id="68187"/>
    <lineage>
        <taxon>Bacteria</taxon>
        <taxon>Bacillati</taxon>
        <taxon>Actinomycetota</taxon>
        <taxon>Actinomycetes</taxon>
        <taxon>Kitasatosporales</taxon>
        <taxon>Streptomycetaceae</taxon>
        <taxon>Streptomyces</taxon>
    </lineage>
</organism>
<comment type="caution">
    <text evidence="1">The sequence shown here is derived from an EMBL/GenBank/DDBJ whole genome shotgun (WGS) entry which is preliminary data.</text>
</comment>
<dbReference type="SUPFAM" id="SSF52172">
    <property type="entry name" value="CheY-like"/>
    <property type="match status" value="1"/>
</dbReference>
<evidence type="ECO:0008006" key="3">
    <source>
        <dbReference type="Google" id="ProtNLM"/>
    </source>
</evidence>
<evidence type="ECO:0000313" key="1">
    <source>
        <dbReference type="EMBL" id="GHB38363.1"/>
    </source>
</evidence>
<dbReference type="EMBL" id="BMVP01000001">
    <property type="protein sequence ID" value="GHB38363.1"/>
    <property type="molecule type" value="Genomic_DNA"/>
</dbReference>
<dbReference type="Proteomes" id="UP000642673">
    <property type="component" value="Unassembled WGS sequence"/>
</dbReference>
<gene>
    <name evidence="1" type="ORF">GCM10010347_04700</name>
</gene>